<protein>
    <submittedName>
        <fullName evidence="4">Putative tricarboxylic transport membrane protein</fullName>
    </submittedName>
</protein>
<evidence type="ECO:0000313" key="5">
    <source>
        <dbReference type="Proteomes" id="UP000316560"/>
    </source>
</evidence>
<dbReference type="Proteomes" id="UP000316560">
    <property type="component" value="Unassembled WGS sequence"/>
</dbReference>
<evidence type="ECO:0000313" key="4">
    <source>
        <dbReference type="EMBL" id="TQO18934.1"/>
    </source>
</evidence>
<dbReference type="AlphaFoldDB" id="A0A8H2K581"/>
<keyword evidence="2" id="KW-0812">Transmembrane</keyword>
<evidence type="ECO:0000256" key="2">
    <source>
        <dbReference type="SAM" id="Phobius"/>
    </source>
</evidence>
<dbReference type="Pfam" id="PF07331">
    <property type="entry name" value="TctB"/>
    <property type="match status" value="1"/>
</dbReference>
<sequence length="189" mass="19769">MVASVNGPPDASASGGPDHTADSQRSIRAPIGEFIFAGTSALVGIYVIVAANFIRIPISSNTLGPRSFPYLVGFIMIAAAASVLVQVFRGNRGQADEGEDIDTSVPTDWTTVLKLVALFAAHAFLIGVIGWPLAAAVLFFGAAWSLGAKKLHWAALVALALAFAIFFLFGTLLGLSLPAGPLLDWMPFL</sequence>
<evidence type="ECO:0000256" key="1">
    <source>
        <dbReference type="SAM" id="MobiDB-lite"/>
    </source>
</evidence>
<feature type="region of interest" description="Disordered" evidence="1">
    <location>
        <begin position="1"/>
        <end position="23"/>
    </location>
</feature>
<feature type="transmembrane region" description="Helical" evidence="2">
    <location>
        <begin position="153"/>
        <end position="177"/>
    </location>
</feature>
<keyword evidence="2" id="KW-0472">Membrane</keyword>
<proteinExistence type="predicted"/>
<accession>A0A8H2K581</accession>
<comment type="caution">
    <text evidence="4">The sequence shown here is derived from an EMBL/GenBank/DDBJ whole genome shotgun (WGS) entry which is preliminary data.</text>
</comment>
<keyword evidence="2" id="KW-1133">Transmembrane helix</keyword>
<dbReference type="InterPro" id="IPR009936">
    <property type="entry name" value="DUF1468"/>
</dbReference>
<gene>
    <name evidence="4" type="ORF">FB472_0465</name>
</gene>
<feature type="transmembrane region" description="Helical" evidence="2">
    <location>
        <begin position="68"/>
        <end position="88"/>
    </location>
</feature>
<dbReference type="EMBL" id="VFRA01000001">
    <property type="protein sequence ID" value="TQO18934.1"/>
    <property type="molecule type" value="Genomic_DNA"/>
</dbReference>
<name>A0A8H2K581_9MICO</name>
<dbReference type="RefSeq" id="WP_141989471.1">
    <property type="nucleotide sequence ID" value="NZ_VFRA01000001.1"/>
</dbReference>
<feature type="domain" description="DUF1468" evidence="3">
    <location>
        <begin position="36"/>
        <end position="178"/>
    </location>
</feature>
<keyword evidence="5" id="KW-1185">Reference proteome</keyword>
<feature type="transmembrane region" description="Helical" evidence="2">
    <location>
        <begin position="34"/>
        <end position="56"/>
    </location>
</feature>
<dbReference type="OrthoDB" id="5119225at2"/>
<organism evidence="4 5">
    <name type="scientific">Rhodoglobus vestalii</name>
    <dbReference type="NCBI Taxonomy" id="193384"/>
    <lineage>
        <taxon>Bacteria</taxon>
        <taxon>Bacillati</taxon>
        <taxon>Actinomycetota</taxon>
        <taxon>Actinomycetes</taxon>
        <taxon>Micrococcales</taxon>
        <taxon>Microbacteriaceae</taxon>
        <taxon>Rhodoglobus</taxon>
    </lineage>
</organism>
<evidence type="ECO:0000259" key="3">
    <source>
        <dbReference type="Pfam" id="PF07331"/>
    </source>
</evidence>
<feature type="transmembrane region" description="Helical" evidence="2">
    <location>
        <begin position="115"/>
        <end position="141"/>
    </location>
</feature>
<reference evidence="4 5" key="1">
    <citation type="submission" date="2019-06" db="EMBL/GenBank/DDBJ databases">
        <title>Sequencing the genomes of 1000 actinobacteria strains.</title>
        <authorList>
            <person name="Klenk H.-P."/>
        </authorList>
    </citation>
    <scope>NUCLEOTIDE SEQUENCE [LARGE SCALE GENOMIC DNA]</scope>
    <source>
        <strain evidence="4 5">DSM 21947</strain>
    </source>
</reference>